<proteinExistence type="predicted"/>
<protein>
    <submittedName>
        <fullName evidence="1">Uncharacterized protein</fullName>
    </submittedName>
</protein>
<gene>
    <name evidence="1" type="ORF">DFQ12_0465</name>
</gene>
<evidence type="ECO:0000313" key="2">
    <source>
        <dbReference type="Proteomes" id="UP000286246"/>
    </source>
</evidence>
<name>A0A420BFY6_SPHD1</name>
<reference evidence="1 2" key="1">
    <citation type="submission" date="2018-09" db="EMBL/GenBank/DDBJ databases">
        <title>Genomic Encyclopedia of Type Strains, Phase III (KMG-III): the genomes of soil and plant-associated and newly described type strains.</title>
        <authorList>
            <person name="Whitman W."/>
        </authorList>
    </citation>
    <scope>NUCLEOTIDE SEQUENCE [LARGE SCALE GENOMIC DNA]</scope>
    <source>
        <strain evidence="1 2">CECT 7938</strain>
    </source>
</reference>
<dbReference type="AlphaFoldDB" id="A0A420BFY6"/>
<accession>A0A420BFY6</accession>
<keyword evidence="2" id="KW-1185">Reference proteome</keyword>
<dbReference type="OrthoDB" id="1149023at2"/>
<comment type="caution">
    <text evidence="1">The sequence shown here is derived from an EMBL/GenBank/DDBJ whole genome shotgun (WGS) entry which is preliminary data.</text>
</comment>
<organism evidence="1 2">
    <name type="scientific">Sphingobacterium detergens</name>
    <dbReference type="NCBI Taxonomy" id="1145106"/>
    <lineage>
        <taxon>Bacteria</taxon>
        <taxon>Pseudomonadati</taxon>
        <taxon>Bacteroidota</taxon>
        <taxon>Sphingobacteriia</taxon>
        <taxon>Sphingobacteriales</taxon>
        <taxon>Sphingobacteriaceae</taxon>
        <taxon>Sphingobacterium</taxon>
    </lineage>
</organism>
<sequence length="327" mass="37641">MVKLIMVLLLTVICGRGCAQEKKERMMPTTNRISYLSEKVRRFKDEPLYQLEVESLFSFSVLVNGCPVYSNFDKIPGMGRININPYILQNGQQQVTIELYPGYDDQGINKPYLEAGDKFTLKIEKTGWGKDGLLKEPEEIVSYKAVDEKVDLTKRTAYKTDISFTATVPYQLAGWKNGQDLTQLDPQQLEEQLLGFYKEMIAVFETGDYDDLNARFLKADAEWYQSEYFSQDIITKFQTVKGRKGKSVATTFSNSKPNSRTFYVLEDYIMKFYAEGRMVRLEPRKGVNKGESLLGYMDTDKNGMNRKTFVDMLLYIPKGETVLQIVR</sequence>
<evidence type="ECO:0000313" key="1">
    <source>
        <dbReference type="EMBL" id="RKE55631.1"/>
    </source>
</evidence>
<dbReference type="EMBL" id="RAPY01000001">
    <property type="protein sequence ID" value="RKE55631.1"/>
    <property type="molecule type" value="Genomic_DNA"/>
</dbReference>
<dbReference type="Proteomes" id="UP000286246">
    <property type="component" value="Unassembled WGS sequence"/>
</dbReference>